<organism evidence="2 3">
    <name type="scientific">Dreissena polymorpha</name>
    <name type="common">Zebra mussel</name>
    <name type="synonym">Mytilus polymorpha</name>
    <dbReference type="NCBI Taxonomy" id="45954"/>
    <lineage>
        <taxon>Eukaryota</taxon>
        <taxon>Metazoa</taxon>
        <taxon>Spiralia</taxon>
        <taxon>Lophotrochozoa</taxon>
        <taxon>Mollusca</taxon>
        <taxon>Bivalvia</taxon>
        <taxon>Autobranchia</taxon>
        <taxon>Heteroconchia</taxon>
        <taxon>Euheterodonta</taxon>
        <taxon>Imparidentia</taxon>
        <taxon>Neoheterodontei</taxon>
        <taxon>Myida</taxon>
        <taxon>Dreissenoidea</taxon>
        <taxon>Dreissenidae</taxon>
        <taxon>Dreissena</taxon>
    </lineage>
</organism>
<dbReference type="SMART" id="SM00054">
    <property type="entry name" value="EFh"/>
    <property type="match status" value="2"/>
</dbReference>
<accession>A0A9D4GHC4</accession>
<evidence type="ECO:0000259" key="1">
    <source>
        <dbReference type="PROSITE" id="PS50222"/>
    </source>
</evidence>
<sequence length="192" mass="21926">MGSSQSKKPPKFSEALMEKYFQAEFDAMDADADGELNRQDCIDMITMLGFRKGLQKLKDWGYHRSHIILRHIWVENIQDDPTLTEKTMKYRKLFRLFDKNADCTACKQEIIHGIESICLEQLDFEVDGDILKIVEQMLPDADGRITYKDFIKKRFKTYSERGPSNGVNGNLAGSKASIATVSGNVYDGTRVE</sequence>
<dbReference type="InterPro" id="IPR011992">
    <property type="entry name" value="EF-hand-dom_pair"/>
</dbReference>
<dbReference type="SUPFAM" id="SSF47473">
    <property type="entry name" value="EF-hand"/>
    <property type="match status" value="1"/>
</dbReference>
<dbReference type="Gene3D" id="1.10.238.10">
    <property type="entry name" value="EF-hand"/>
    <property type="match status" value="1"/>
</dbReference>
<protein>
    <recommendedName>
        <fullName evidence="1">EF-hand domain-containing protein</fullName>
    </recommendedName>
</protein>
<reference evidence="2" key="1">
    <citation type="journal article" date="2019" name="bioRxiv">
        <title>The Genome of the Zebra Mussel, Dreissena polymorpha: A Resource for Invasive Species Research.</title>
        <authorList>
            <person name="McCartney M.A."/>
            <person name="Auch B."/>
            <person name="Kono T."/>
            <person name="Mallez S."/>
            <person name="Zhang Y."/>
            <person name="Obille A."/>
            <person name="Becker A."/>
            <person name="Abrahante J.E."/>
            <person name="Garbe J."/>
            <person name="Badalamenti J.P."/>
            <person name="Herman A."/>
            <person name="Mangelson H."/>
            <person name="Liachko I."/>
            <person name="Sullivan S."/>
            <person name="Sone E.D."/>
            <person name="Koren S."/>
            <person name="Silverstein K.A.T."/>
            <person name="Beckman K.B."/>
            <person name="Gohl D.M."/>
        </authorList>
    </citation>
    <scope>NUCLEOTIDE SEQUENCE</scope>
    <source>
        <strain evidence="2">Duluth1</strain>
        <tissue evidence="2">Whole animal</tissue>
    </source>
</reference>
<feature type="domain" description="EF-hand" evidence="1">
    <location>
        <begin position="16"/>
        <end position="51"/>
    </location>
</feature>
<keyword evidence="3" id="KW-1185">Reference proteome</keyword>
<reference evidence="2" key="2">
    <citation type="submission" date="2020-11" db="EMBL/GenBank/DDBJ databases">
        <authorList>
            <person name="McCartney M.A."/>
            <person name="Auch B."/>
            <person name="Kono T."/>
            <person name="Mallez S."/>
            <person name="Becker A."/>
            <person name="Gohl D.M."/>
            <person name="Silverstein K.A.T."/>
            <person name="Koren S."/>
            <person name="Bechman K.B."/>
            <person name="Herman A."/>
            <person name="Abrahante J.E."/>
            <person name="Garbe J."/>
        </authorList>
    </citation>
    <scope>NUCLEOTIDE SEQUENCE</scope>
    <source>
        <strain evidence="2">Duluth1</strain>
        <tissue evidence="2">Whole animal</tissue>
    </source>
</reference>
<name>A0A9D4GHC4_DREPO</name>
<feature type="domain" description="EF-hand" evidence="1">
    <location>
        <begin position="85"/>
        <end position="120"/>
    </location>
</feature>
<dbReference type="GO" id="GO:0005509">
    <property type="term" value="F:calcium ion binding"/>
    <property type="evidence" value="ECO:0007669"/>
    <property type="project" value="InterPro"/>
</dbReference>
<dbReference type="AlphaFoldDB" id="A0A9D4GHC4"/>
<comment type="caution">
    <text evidence="2">The sequence shown here is derived from an EMBL/GenBank/DDBJ whole genome shotgun (WGS) entry which is preliminary data.</text>
</comment>
<dbReference type="InterPro" id="IPR002048">
    <property type="entry name" value="EF_hand_dom"/>
</dbReference>
<proteinExistence type="predicted"/>
<dbReference type="Proteomes" id="UP000828390">
    <property type="component" value="Unassembled WGS sequence"/>
</dbReference>
<dbReference type="PROSITE" id="PS50222">
    <property type="entry name" value="EF_HAND_2"/>
    <property type="match status" value="2"/>
</dbReference>
<evidence type="ECO:0000313" key="3">
    <source>
        <dbReference type="Proteomes" id="UP000828390"/>
    </source>
</evidence>
<dbReference type="EMBL" id="JAIWYP010000005">
    <property type="protein sequence ID" value="KAH3817381.1"/>
    <property type="molecule type" value="Genomic_DNA"/>
</dbReference>
<gene>
    <name evidence="2" type="ORF">DPMN_118915</name>
</gene>
<evidence type="ECO:0000313" key="2">
    <source>
        <dbReference type="EMBL" id="KAH3817381.1"/>
    </source>
</evidence>